<feature type="binding site" evidence="7">
    <location>
        <position position="186"/>
    </location>
    <ligand>
        <name>Mn(2+)</name>
        <dbReference type="ChEBI" id="CHEBI:29035"/>
    </ligand>
</feature>
<feature type="binding site" evidence="7">
    <location>
        <position position="251"/>
    </location>
    <ligand>
        <name>Mn(2+)</name>
        <dbReference type="ChEBI" id="CHEBI:29035"/>
    </ligand>
</feature>
<dbReference type="AlphaFoldDB" id="A0A8F5VQC4"/>
<dbReference type="HAMAP" id="MF_01470">
    <property type="entry name" value="Cas1"/>
    <property type="match status" value="1"/>
</dbReference>
<dbReference type="GO" id="GO:0016787">
    <property type="term" value="F:hydrolase activity"/>
    <property type="evidence" value="ECO:0007669"/>
    <property type="project" value="UniProtKB-KW"/>
</dbReference>
<organism evidence="8 9">
    <name type="scientific">Methanospirillum hungatei</name>
    <dbReference type="NCBI Taxonomy" id="2203"/>
    <lineage>
        <taxon>Archaea</taxon>
        <taxon>Methanobacteriati</taxon>
        <taxon>Methanobacteriota</taxon>
        <taxon>Stenosarchaea group</taxon>
        <taxon>Methanomicrobia</taxon>
        <taxon>Methanomicrobiales</taxon>
        <taxon>Methanospirillaceae</taxon>
        <taxon>Methanospirillum</taxon>
    </lineage>
</organism>
<comment type="subunit">
    <text evidence="7">Homodimer, forms a heterotetramer with a Cas2 homodimer.</text>
</comment>
<dbReference type="Pfam" id="PF01867">
    <property type="entry name" value="Cas_Cas1"/>
    <property type="match status" value="1"/>
</dbReference>
<evidence type="ECO:0000256" key="5">
    <source>
        <dbReference type="ARBA" id="ARBA00022842"/>
    </source>
</evidence>
<dbReference type="OrthoDB" id="116887at2157"/>
<evidence type="ECO:0000256" key="2">
    <source>
        <dbReference type="ARBA" id="ARBA00022723"/>
    </source>
</evidence>
<evidence type="ECO:0000256" key="1">
    <source>
        <dbReference type="ARBA" id="ARBA00022722"/>
    </source>
</evidence>
<dbReference type="CDD" id="cd09722">
    <property type="entry name" value="Cas1_I-B"/>
    <property type="match status" value="1"/>
</dbReference>
<dbReference type="GO" id="GO:0046872">
    <property type="term" value="F:metal ion binding"/>
    <property type="evidence" value="ECO:0007669"/>
    <property type="project" value="UniProtKB-UniRule"/>
</dbReference>
<evidence type="ECO:0000256" key="3">
    <source>
        <dbReference type="ARBA" id="ARBA00022759"/>
    </source>
</evidence>
<comment type="function">
    <text evidence="7">CRISPR (clustered regularly interspaced short palindromic repeat), is an adaptive immune system that provides protection against mobile genetic elements (viruses, transposable elements and conjugative plasmids). CRISPR clusters contain spacers, sequences complementary to antecedent mobile elements, and target invading nucleic acids. CRISPR clusters are transcribed and processed into CRISPR RNA (crRNA). Acts as a dsDNA endonuclease. Involved in the integration of spacer DNA into the CRISPR cassette.</text>
</comment>
<comment type="similarity">
    <text evidence="7">Belongs to the CRISPR-associated endonuclease Cas1 family.</text>
</comment>
<evidence type="ECO:0000256" key="7">
    <source>
        <dbReference type="HAMAP-Rule" id="MF_01470"/>
    </source>
</evidence>
<dbReference type="NCBIfam" id="TIGR00287">
    <property type="entry name" value="cas1"/>
    <property type="match status" value="1"/>
</dbReference>
<sequence length="359" mass="41937">MRNFYLIKNGELIRKHDTLYFIAKKEPANSNEDFILEDDTIESFCELDDESTKPEYEKKALPIEQIDAIFLYGRISLTSGAIGLLAKKQIPTHIFSYYGQYLSTIYPKETLLSGDLHVKQALHYANSNERLYLAKLFVKGSAANILTNIRYYERQGREISPILSSIKERIDEIEHMSSINELMALEGNIRLLYYSTFDAIMPSEFSFKERTRRPPQNPMNAMISFGNSLVYGEIITALYHTQLDPTISFLHEPSERRFSLALDIAEIFKPLIVDRSIFKLVNKKMISADDFNQNIGSCLLNENGRRLFLEEYESRLQTTIKHRSLHRKVSYKRLMYLECIKIVKHLLGLKKYEPFEIWW</sequence>
<keyword evidence="3 7" id="KW-0255">Endonuclease</keyword>
<dbReference type="EC" id="3.1.-.-" evidence="7"/>
<evidence type="ECO:0000256" key="4">
    <source>
        <dbReference type="ARBA" id="ARBA00022801"/>
    </source>
</evidence>
<dbReference type="PANTHER" id="PTHR43219:SF2">
    <property type="entry name" value="CRISPR-ASSOCIATED ENDONUCLEASE CAS1"/>
    <property type="match status" value="1"/>
</dbReference>
<keyword evidence="5 7" id="KW-0460">Magnesium</keyword>
<dbReference type="InterPro" id="IPR002729">
    <property type="entry name" value="CRISPR-assoc_Cas1"/>
</dbReference>
<dbReference type="EMBL" id="CP077107">
    <property type="protein sequence ID" value="QXO95655.1"/>
    <property type="molecule type" value="Genomic_DNA"/>
</dbReference>
<keyword evidence="4 7" id="KW-0378">Hydrolase</keyword>
<keyword evidence="6 7" id="KW-0051">Antiviral defense</keyword>
<keyword evidence="2 7" id="KW-0479">Metal-binding</keyword>
<dbReference type="GO" id="GO:0051607">
    <property type="term" value="P:defense response to virus"/>
    <property type="evidence" value="ECO:0007669"/>
    <property type="project" value="UniProtKB-UniRule"/>
</dbReference>
<dbReference type="GO" id="GO:0004520">
    <property type="term" value="F:DNA endonuclease activity"/>
    <property type="evidence" value="ECO:0007669"/>
    <property type="project" value="InterPro"/>
</dbReference>
<reference evidence="8 9" key="1">
    <citation type="submission" date="2021-06" db="EMBL/GenBank/DDBJ databases">
        <title>Complete genome sequence of the secondary alcohol utilizing methanogen Methanospirillum hungatei strain GP1.</title>
        <authorList>
            <person name="Day L.A."/>
            <person name="Costa K.C."/>
        </authorList>
    </citation>
    <scope>NUCLEOTIDE SEQUENCE [LARGE SCALE GENOMIC DNA]</scope>
    <source>
        <strain evidence="8 9">GP1</strain>
    </source>
</reference>
<dbReference type="GO" id="GO:0043571">
    <property type="term" value="P:maintenance of CRISPR repeat elements"/>
    <property type="evidence" value="ECO:0007669"/>
    <property type="project" value="UniProtKB-UniRule"/>
</dbReference>
<gene>
    <name evidence="8" type="primary">cas1b</name>
    <name evidence="7" type="synonym">cas1</name>
    <name evidence="8" type="ORF">KSK55_04465</name>
</gene>
<dbReference type="GO" id="GO:0003677">
    <property type="term" value="F:DNA binding"/>
    <property type="evidence" value="ECO:0007669"/>
    <property type="project" value="UniProtKB-KW"/>
</dbReference>
<feature type="binding site" evidence="7">
    <location>
        <position position="266"/>
    </location>
    <ligand>
        <name>Mn(2+)</name>
        <dbReference type="ChEBI" id="CHEBI:29035"/>
    </ligand>
</feature>
<proteinExistence type="inferred from homology"/>
<dbReference type="NCBIfam" id="TIGR03641">
    <property type="entry name" value="cas1_HMARI"/>
    <property type="match status" value="1"/>
</dbReference>
<keyword evidence="7" id="KW-0464">Manganese</keyword>
<dbReference type="PANTHER" id="PTHR43219">
    <property type="entry name" value="CRISPR-ASSOCIATED ENDONUCLEASE CAS1"/>
    <property type="match status" value="1"/>
</dbReference>
<dbReference type="InterPro" id="IPR019858">
    <property type="entry name" value="CRISPR-assoc_Cas1_HMARI/TNEAP"/>
</dbReference>
<comment type="cofactor">
    <cofactor evidence="7">
        <name>Mg(2+)</name>
        <dbReference type="ChEBI" id="CHEBI:18420"/>
    </cofactor>
    <cofactor evidence="7">
        <name>Mn(2+)</name>
        <dbReference type="ChEBI" id="CHEBI:29035"/>
    </cofactor>
</comment>
<name>A0A8F5VQC4_METHU</name>
<protein>
    <recommendedName>
        <fullName evidence="7">CRISPR-associated endonuclease Cas1</fullName>
        <ecNumber evidence="7">3.1.-.-</ecNumber>
    </recommendedName>
</protein>
<evidence type="ECO:0000256" key="6">
    <source>
        <dbReference type="ARBA" id="ARBA00023118"/>
    </source>
</evidence>
<evidence type="ECO:0000313" key="9">
    <source>
        <dbReference type="Proteomes" id="UP000694228"/>
    </source>
</evidence>
<evidence type="ECO:0000313" key="8">
    <source>
        <dbReference type="EMBL" id="QXO95655.1"/>
    </source>
</evidence>
<dbReference type="Proteomes" id="UP000694228">
    <property type="component" value="Chromosome"/>
</dbReference>
<accession>A0A8F5VQC4</accession>
<keyword evidence="7" id="KW-0238">DNA-binding</keyword>
<keyword evidence="1 7" id="KW-0540">Nuclease</keyword>